<keyword evidence="1" id="KW-0175">Coiled coil</keyword>
<evidence type="ECO:0000256" key="3">
    <source>
        <dbReference type="SAM" id="Phobius"/>
    </source>
</evidence>
<sequence length="3584" mass="422498">MRTQQEKQYSPLYNQTQVDQSNIDLLNRDSQQIPPKLPLNLIVSARQSQFLLKGLNQSQINRSQRIITPNMNAEIKTQATDEQNNYQQQQQINQQNQGNLFIPRYNSQTYIDNTTNSKQGYQQIKLPDLVNFMGYDRKKEMHINLNQKDPLLFGSIISLNPFEEPMKFIMSDGFVKNQAYIKDLSFDGSGSVFDRCLFKVYPSFKSKYLRELLEKSKDFEKTKRNTTNPIFRKQTTESKFYTSKKEKSEQQKQQDFEANVMQEYKHNMDVFEKLKGTPVSYNQELQLLHVASNTFLTCNFIQSEIENQNFGLELQQFSSKSTIFKIQPCYTHQQRTEGIVLLKDVVYITSAASYLGRQPYLHSSKVQEQLKDNDLDNKQGKYNKSQNDFLNERPKINQLGTGNSFTTTNNDQKNKVNLQQQNNFTLQKNNTLTVPSQIEIYEDKNHDENLKSYQELYQNQSQQKSQNIGFEQSSDQNQEQTQTINSINDDHQLISNIFMQTQLQKQYSKRNTLGAKDNTQTNQQGNYRGLSKIQRSFIENTGEKQQQDRRTTQMIQKENQLQQQNTLKTGNDAQPTNTTIQQKEKDIICFADKNSSNQEANASLEQKTKWRIILYANTCGQQDFLQYGDVIWLNHVETGFTIISKKSENTYNNYNYVTVDSSSKKDQSSKYEGNTNGMWIIENENFTQGGLMTWEDRFFLRNFSSGKYLSLNPCMSNLEQATFKVSEFPDVLSLFMFTPISTADRQKDMIYIAKDSFFFIKSIYLKGWIHIRQKQEESALTNTGQYQNQFIKGSLLLKIKYQQPLDDDAFKVIRATMTEVLEANFLISCFPILRQSLFKLQKVKGKEVQVLQNSQEYADLQRNLSLLKSCLEDLDKFCKNQIITTSLDYESSNYGKLNYSRQKVLYEQYYIDIVIQLLKELLSKSELENLKKIRITDIKVKIADKIKNCLVKQNNSINLQLLEDQLIKKHQKSSPKRVLSKQDSEALYNAVSGAQDRHRKFHINYIKFKLSIVKVAYQLLTSICKQNPQNERYLFDKKIKDIKYQAKFLKEAIDSIIQIIGNNEKIINDLCDDIRIAERKRRNNDNQKGLLFGNQIKNQMFFNDAISNQLSVGIGRNSEQLASPLTIKQNENAQSVEETLKLDNILVFFVNLARDSLDKRNPNILKFFRTICSYKRKGVSVNQEIMYKFLDNIPGFEQQLLIEMKLDELQQMVIKFSDQRQVILDEKLLGKDQDVEINSKLQYLIQQIEFFSDLCLGRNYLWSNKMMSIFPFDYITKQIQENSLHEQARSAFCNLALSLYIDQEPLNEISRPQMCRIYSNYKQKEVEQMPSIYSTTDLVNFQSANNENSFEAKRESFSKLLTFSIEYLQNEIKQIITKYDEIQSKLNQLNPDNQNSSRIRGIMNWSNKYTAPLDNNVEQYQMENRLSSALTFNIVKMLVTMIKLNVLTILQKSDQYTLIISNLVKLFEYDYQNYNITLSLSKKREERYEKQMNIIQENKLIAGIKGIQKKLKEAAAEVVEKTTKYTQKTFKYVGKFMGITYKKRKIIEEEILQFNENFFSSNPLVGGLVSLMQMIKQGDEDQNKDVKKLQIEISTKLEICEILLFCQSHRMDFLIANFLGWFDKLGKSDKFKNITDYQQYQKTLEQVIQEDLSTVIPNVCKTGIEFLDLLYKPLEKKNIINKQLEKMWKGQLLIEQQKRNKPKKFEVYTDQSEIYIPDLDTLITGKKDSIISSEILPSLLTTFYLTGDSVLEDKILEVIFNQSTQTEKLFQYLQNLEILFQRQDILPFKFLQVQIHKLRFLTERSEIWLNNYFQQTQIGGNEIKELNEIIKILHNIDSLFFSSTRANENGTLIISRFFREYQTQLSKQTNPYFIEQIQQECNQELDRTRQKIFTFLQGHNPIIQMIKNSQNQMVKFVKQQDVSADSKIKIVQLLRYLYSILVHFCYNIEDNQKILAKPEYLSLFFDEISIDFGQFDLLNAIYFNNKPLCSSFPDSLLNQIKTAINQFGRQPRFIQILKIIQSYKSQDQSVTLHLIENQIRVFRWFIPSEFLEKDEVSEYSYLLYGQLDENQSLNFDLSLHNNQIDDEVDQFLLNQGDKKEDDLKNSSEFHYNKKNFMLDAPFYYHAMLLDIFIHSIDGDEGYNLNINKIKKMFSLQYIFKFLLKEDDFLSQSPINIPHMFQDQQQLNPLFQDQHLQERSLYDKSVLYLVKTQEEGFSLIKPKALILIRKAYLNPSSPHLESLLRELNNIIYFIRIEINRFRQAPLDKEDFLIERYLEYFCEGFIEFSSAYLKAIAKNGDELEDIKEREDILLFHEMVQTLVARRVFVHQRCTSYQLALIMDFIKNCYKVIGEQDFLTQFKNIDSQVIPSPAKRKICNKDENAYYEGSLKLDFVDSSLQWISSQNWSIFLGICCNSSILHEQKENELSSLAQALINVENLYDRKIVFKDFLKKLISFVKNGIVNQVQIKNIKNILRLFEKILELQDNNQKLVEMQNIFDQLDAAIMVLTLISDIKENPFEDDKVLLNLFNFMNKLLQGGNKKVQKTIYNFFINHPKSEIIFQTFYTILLEQIEKLKEINKQEQESSQAAKLLLEKQIENQNKRKKNKSMSQPSSPGLNQKKRNKLKNGDESPQFNFESPPDKILENQELKLETNQEEKIENSSQDIYKQDLLISLLNLLQLFCEGHYLPLQNYLRFQSQNRNSYDIITITVELLDQLKLKKSNFKNMIICFDLLTKFVQGPCHENQEKIIDSKFLEIAYQILNTEISNKNSKQGLHNDQEQNQTTNNFKSQLFHKDESHRNKKNQNSLVVLSRKETVQVDNYQSQYLINQLQAKTITNFDRLNFNENNLSQKQEQFINNLDKWQLQNLKYKIMIVINSLLEFNHDSEVVKRIMRSLPLFTLKNNITAIFKRYKKIYQDQYVKQSLGHAQTDPPKFNSKQQRKYYELITETGFYIYFLISCYIELPSNSSEKNRNINQDLDLQTINELSEIQKDFKESKGSIFDLEQNIIGKFTKFLYAILSWMYQQVKFITQKINIAKSQKQHLDETEAKYFKEGIQFFKRNSASIEIVRNNQIEKVRFIKYPYCHFLPKDIKSQFQENVIRDSIHTKIQTVIDKYKKVIDICKHEEKLSLFFNRNKIVSIFANYVDMWREIAYIITVTLNIFIIISYSELNVDKNKPSNLEPEISSETRWDMRTMNPLLGLTDRYLSVQDTRDLFALFGFIMVFCSMFIMVFFLVKRGPLYLKQAWVSSESFIDKSSGFFIKMLVYIFVIITTILKLLINLEIIYYLSFGLLAILATFVHPFFFAFHLTECFLRYQTLRNVLKSIYDPKIGLILIFILILLFMYFFTVFGYLIFNDSYSNRCDSLYLCFFESFDQNYKYIGGLGGFLNRVKPQDTDNYDYERFLFDNFCYILISIFLSKMFSGLIICTFKQLRDTQMQKHIDVNEMCFICGNSRELFDRKSDKGFQQHIKNDHYIWNYMFYLAYLEERDSTEYTGVESYVKEKLTQLDYTWFPIQRASVLVDDEKKILRDQKELEELQNKLNKYNNQMKEVTILNNIILENCSSQQQNQKQLQKQDIKTANEIK</sequence>
<name>W7XAT4_TETTS</name>
<protein>
    <submittedName>
        <fullName evidence="5">Inositol-triphosphate type 1 protein</fullName>
    </submittedName>
</protein>
<dbReference type="CDD" id="cd23263">
    <property type="entry name" value="beta-trefoil_MIR"/>
    <property type="match status" value="1"/>
</dbReference>
<feature type="transmembrane region" description="Helical" evidence="3">
    <location>
        <begin position="3330"/>
        <end position="3354"/>
    </location>
</feature>
<dbReference type="InterPro" id="IPR015925">
    <property type="entry name" value="Ryanodine_IP3_receptor"/>
</dbReference>
<feature type="coiled-coil region" evidence="1">
    <location>
        <begin position="3520"/>
        <end position="3554"/>
    </location>
</feature>
<keyword evidence="6" id="KW-1185">Reference proteome</keyword>
<dbReference type="Pfam" id="PF08454">
    <property type="entry name" value="RIH_assoc"/>
    <property type="match status" value="1"/>
</dbReference>
<dbReference type="GO" id="GO:0006816">
    <property type="term" value="P:calcium ion transport"/>
    <property type="evidence" value="ECO:0007669"/>
    <property type="project" value="InterPro"/>
</dbReference>
<keyword evidence="3" id="KW-0812">Transmembrane</keyword>
<feature type="region of interest" description="Disordered" evidence="2">
    <location>
        <begin position="459"/>
        <end position="479"/>
    </location>
</feature>
<accession>W7XAT4</accession>
<dbReference type="InterPro" id="IPR036300">
    <property type="entry name" value="MIR_dom_sf"/>
</dbReference>
<evidence type="ECO:0000256" key="2">
    <source>
        <dbReference type="SAM" id="MobiDB-lite"/>
    </source>
</evidence>
<organism evidence="5 6">
    <name type="scientific">Tetrahymena thermophila (strain SB210)</name>
    <dbReference type="NCBI Taxonomy" id="312017"/>
    <lineage>
        <taxon>Eukaryota</taxon>
        <taxon>Sar</taxon>
        <taxon>Alveolata</taxon>
        <taxon>Ciliophora</taxon>
        <taxon>Intramacronucleata</taxon>
        <taxon>Oligohymenophorea</taxon>
        <taxon>Hymenostomatida</taxon>
        <taxon>Tetrahymenina</taxon>
        <taxon>Tetrahymenidae</taxon>
        <taxon>Tetrahymena</taxon>
    </lineage>
</organism>
<reference evidence="6" key="1">
    <citation type="journal article" date="2006" name="PLoS Biol.">
        <title>Macronuclear genome sequence of the ciliate Tetrahymena thermophila, a model eukaryote.</title>
        <authorList>
            <person name="Eisen J.A."/>
            <person name="Coyne R.S."/>
            <person name="Wu M."/>
            <person name="Wu D."/>
            <person name="Thiagarajan M."/>
            <person name="Wortman J.R."/>
            <person name="Badger J.H."/>
            <person name="Ren Q."/>
            <person name="Amedeo P."/>
            <person name="Jones K.M."/>
            <person name="Tallon L.J."/>
            <person name="Delcher A.L."/>
            <person name="Salzberg S.L."/>
            <person name="Silva J.C."/>
            <person name="Haas B.J."/>
            <person name="Majoros W.H."/>
            <person name="Farzad M."/>
            <person name="Carlton J.M."/>
            <person name="Smith R.K. Jr."/>
            <person name="Garg J."/>
            <person name="Pearlman R.E."/>
            <person name="Karrer K.M."/>
            <person name="Sun L."/>
            <person name="Manning G."/>
            <person name="Elde N.C."/>
            <person name="Turkewitz A.P."/>
            <person name="Asai D.J."/>
            <person name="Wilkes D.E."/>
            <person name="Wang Y."/>
            <person name="Cai H."/>
            <person name="Collins K."/>
            <person name="Stewart B.A."/>
            <person name="Lee S.R."/>
            <person name="Wilamowska K."/>
            <person name="Weinberg Z."/>
            <person name="Ruzzo W.L."/>
            <person name="Wloga D."/>
            <person name="Gaertig J."/>
            <person name="Frankel J."/>
            <person name="Tsao C.-C."/>
            <person name="Gorovsky M.A."/>
            <person name="Keeling P.J."/>
            <person name="Waller R.F."/>
            <person name="Patron N.J."/>
            <person name="Cherry J.M."/>
            <person name="Stover N.A."/>
            <person name="Krieger C.J."/>
            <person name="del Toro C."/>
            <person name="Ryder H.F."/>
            <person name="Williamson S.C."/>
            <person name="Barbeau R.A."/>
            <person name="Hamilton E.P."/>
            <person name="Orias E."/>
        </authorList>
    </citation>
    <scope>NUCLEOTIDE SEQUENCE [LARGE SCALE GENOMIC DNA]</scope>
    <source>
        <strain evidence="6">SB210</strain>
    </source>
</reference>
<dbReference type="EMBL" id="GG662641">
    <property type="protein sequence ID" value="EWS73528.1"/>
    <property type="molecule type" value="Genomic_DNA"/>
</dbReference>
<gene>
    <name evidence="5" type="ORF">TTHERM_000628579</name>
</gene>
<feature type="transmembrane region" description="Helical" evidence="3">
    <location>
        <begin position="3214"/>
        <end position="3235"/>
    </location>
</feature>
<dbReference type="GeneID" id="24439898"/>
<dbReference type="InterPro" id="IPR013662">
    <property type="entry name" value="RIH_assoc-dom"/>
</dbReference>
<feature type="transmembrane region" description="Helical" evidence="3">
    <location>
        <begin position="3410"/>
        <end position="3429"/>
    </location>
</feature>
<dbReference type="Proteomes" id="UP000009168">
    <property type="component" value="Unassembled WGS sequence"/>
</dbReference>
<evidence type="ECO:0000313" key="6">
    <source>
        <dbReference type="Proteomes" id="UP000009168"/>
    </source>
</evidence>
<dbReference type="PANTHER" id="PTHR13715">
    <property type="entry name" value="RYANODINE RECEPTOR AND IP3 RECEPTOR"/>
    <property type="match status" value="1"/>
</dbReference>
<dbReference type="Gene3D" id="2.80.10.50">
    <property type="match status" value="2"/>
</dbReference>
<evidence type="ECO:0000259" key="4">
    <source>
        <dbReference type="Pfam" id="PF08454"/>
    </source>
</evidence>
<dbReference type="OrthoDB" id="76898at2759"/>
<feature type="transmembrane region" description="Helical" evidence="3">
    <location>
        <begin position="3259"/>
        <end position="3279"/>
    </location>
</feature>
<feature type="domain" description="RyR/IP3R Homology associated" evidence="4">
    <location>
        <begin position="2667"/>
        <end position="2761"/>
    </location>
</feature>
<proteinExistence type="predicted"/>
<dbReference type="SUPFAM" id="SSF100909">
    <property type="entry name" value="IP3 receptor type 1 binding core, domain 2"/>
    <property type="match status" value="2"/>
</dbReference>
<dbReference type="KEGG" id="tet:TTHERM_000628579"/>
<keyword evidence="3" id="KW-1133">Transmembrane helix</keyword>
<feature type="region of interest" description="Disordered" evidence="2">
    <location>
        <begin position="2599"/>
        <end position="2639"/>
    </location>
</feature>
<dbReference type="PANTHER" id="PTHR13715:SF99">
    <property type="entry name" value="INOSITOL 1,4,5-TRISPHOSPHATE RECEPTOR-LIKE PROTEIN A"/>
    <property type="match status" value="1"/>
</dbReference>
<keyword evidence="3" id="KW-0472">Membrane</keyword>
<dbReference type="InterPro" id="IPR035910">
    <property type="entry name" value="RyR/IP3R_RIH_dom_sf"/>
</dbReference>
<dbReference type="SUPFAM" id="SSF82109">
    <property type="entry name" value="MIR domain"/>
    <property type="match status" value="2"/>
</dbReference>
<dbReference type="InParanoid" id="W7XAT4"/>
<dbReference type="RefSeq" id="XP_012653918.1">
    <property type="nucleotide sequence ID" value="XM_012798464.1"/>
</dbReference>
<evidence type="ECO:0000313" key="5">
    <source>
        <dbReference type="EMBL" id="EWS73528.1"/>
    </source>
</evidence>
<feature type="transmembrane region" description="Helical" evidence="3">
    <location>
        <begin position="3151"/>
        <end position="3168"/>
    </location>
</feature>
<feature type="transmembrane region" description="Helical" evidence="3">
    <location>
        <begin position="3285"/>
        <end position="3309"/>
    </location>
</feature>
<feature type="compositionally biased region" description="Polar residues" evidence="2">
    <location>
        <begin position="2607"/>
        <end position="2616"/>
    </location>
</feature>
<evidence type="ECO:0000256" key="1">
    <source>
        <dbReference type="SAM" id="Coils"/>
    </source>
</evidence>